<keyword evidence="3" id="KW-0256">Endoplasmic reticulum</keyword>
<keyword evidence="7" id="KW-1185">Reference proteome</keyword>
<dbReference type="PANTHER" id="PTHR13715:SF102">
    <property type="entry name" value="INOSITOL 1,4,5-TRISPHOSPHATE RECEPTOR"/>
    <property type="match status" value="1"/>
</dbReference>
<reference evidence="7" key="1">
    <citation type="submission" date="2003-08" db="EMBL/GenBank/DDBJ databases">
        <authorList>
            <person name="Birren B."/>
            <person name="Nusbaum C."/>
            <person name="Abebe A."/>
            <person name="Abouelleil A."/>
            <person name="Adekoya E."/>
            <person name="Ait-zahra M."/>
            <person name="Allen N."/>
            <person name="Allen T."/>
            <person name="An P."/>
            <person name="Anderson M."/>
            <person name="Anderson S."/>
            <person name="Arachchi H."/>
            <person name="Armbruster J."/>
            <person name="Bachantsang P."/>
            <person name="Baldwin J."/>
            <person name="Barry A."/>
            <person name="Bayul T."/>
            <person name="Blitshsteyn B."/>
            <person name="Bloom T."/>
            <person name="Blye J."/>
            <person name="Boguslavskiy L."/>
            <person name="Borowsky M."/>
            <person name="Boukhgalter B."/>
            <person name="Brunache A."/>
            <person name="Butler J."/>
            <person name="Calixte N."/>
            <person name="Calvo S."/>
            <person name="Camarata J."/>
            <person name="Campo K."/>
            <person name="Chang J."/>
            <person name="Cheshatsang Y."/>
            <person name="Citroen M."/>
            <person name="Collymore A."/>
            <person name="Considine T."/>
            <person name="Cook A."/>
            <person name="Cooke P."/>
            <person name="Corum B."/>
            <person name="Cuomo C."/>
            <person name="David R."/>
            <person name="Dawoe T."/>
            <person name="Degray S."/>
            <person name="Dodge S."/>
            <person name="Dooley K."/>
            <person name="Dorje P."/>
            <person name="Dorjee K."/>
            <person name="Dorris L."/>
            <person name="Duffey N."/>
            <person name="Dupes A."/>
            <person name="Elkins T."/>
            <person name="Engels R."/>
            <person name="Erickson J."/>
            <person name="Farina A."/>
            <person name="Faro S."/>
            <person name="Ferreira P."/>
            <person name="Fischer H."/>
            <person name="Fitzgerald M."/>
            <person name="Foley K."/>
            <person name="Gage D."/>
            <person name="Galagan J."/>
            <person name="Gearin G."/>
            <person name="Gnerre S."/>
            <person name="Gnirke A."/>
            <person name="Goyette A."/>
            <person name="Graham J."/>
            <person name="Grandbois E."/>
            <person name="Gyaltsen K."/>
            <person name="Hafez N."/>
            <person name="Hagopian D."/>
            <person name="Hagos B."/>
            <person name="Hall J."/>
            <person name="Hatcher B."/>
            <person name="Heller A."/>
            <person name="Higgins H."/>
            <person name="Honan T."/>
            <person name="Horn A."/>
            <person name="Houde N."/>
            <person name="Hughes L."/>
            <person name="Hulme W."/>
            <person name="Husby E."/>
            <person name="Iliev I."/>
            <person name="Jaffe D."/>
            <person name="Jones C."/>
            <person name="Kamal M."/>
            <person name="Kamat A."/>
            <person name="Kamvysselis M."/>
            <person name="Karlsson E."/>
            <person name="Kells C."/>
            <person name="Kieu A."/>
            <person name="Kisner P."/>
            <person name="Kodira C."/>
            <person name="Kulbokas E."/>
            <person name="Labutti K."/>
            <person name="Lama D."/>
            <person name="Landers T."/>
            <person name="Leger J."/>
            <person name="Levine S."/>
            <person name="Lewis D."/>
            <person name="Lewis T."/>
            <person name="Lindblad-toh K."/>
            <person name="Liu X."/>
            <person name="Lokyitsang T."/>
            <person name="Lokyitsang Y."/>
            <person name="Lucien O."/>
            <person name="Lui A."/>
            <person name="Ma L.J."/>
            <person name="Mabbitt R."/>
            <person name="Macdonald J."/>
            <person name="Maclean C."/>
            <person name="Major J."/>
            <person name="Manning J."/>
            <person name="Marabella R."/>
            <person name="Maru K."/>
            <person name="Matthews C."/>
            <person name="Mauceli E."/>
            <person name="Mccarthy M."/>
            <person name="Mcdonough S."/>
            <person name="Mcghee T."/>
            <person name="Meldrim J."/>
            <person name="Meneus L."/>
            <person name="Mesirov J."/>
            <person name="Mihalev A."/>
            <person name="Mihova T."/>
            <person name="Mikkelsen T."/>
            <person name="Mlenga V."/>
            <person name="Moru K."/>
            <person name="Mozes J."/>
            <person name="Mulrain L."/>
            <person name="Munson G."/>
            <person name="Naylor J."/>
            <person name="Newes C."/>
            <person name="Nguyen C."/>
            <person name="Nguyen N."/>
            <person name="Nguyen T."/>
            <person name="Nicol R."/>
            <person name="Nielsen C."/>
            <person name="Nizzari M."/>
            <person name="Norbu C."/>
            <person name="Norbu N."/>
            <person name="O'donnell P."/>
            <person name="Okoawo O."/>
            <person name="O'leary S."/>
            <person name="Omotosho B."/>
            <person name="O'neill K."/>
            <person name="Osman S."/>
            <person name="Parker S."/>
            <person name="Perrin D."/>
            <person name="Phunkhang P."/>
            <person name="Piqani B."/>
            <person name="Purcell S."/>
            <person name="Rachupka T."/>
            <person name="Ramasamy U."/>
            <person name="Rameau R."/>
            <person name="Ray V."/>
            <person name="Raymond C."/>
            <person name="Retta R."/>
            <person name="Richardson S."/>
            <person name="Rise C."/>
            <person name="Rodriguez J."/>
            <person name="Rogers J."/>
            <person name="Rogov P."/>
            <person name="Rutman M."/>
            <person name="Schupbach R."/>
            <person name="Seaman C."/>
            <person name="Settipalli S."/>
            <person name="Sharpe T."/>
            <person name="Sheridan J."/>
            <person name="Sherpa N."/>
            <person name="Shi J."/>
            <person name="Smirnov S."/>
            <person name="Smith C."/>
            <person name="Sougnez C."/>
            <person name="Spencer B."/>
            <person name="Stalker J."/>
            <person name="Stange-thomann N."/>
            <person name="Stavropoulos S."/>
            <person name="Stetson K."/>
            <person name="Stone C."/>
            <person name="Stone S."/>
            <person name="Stubbs M."/>
            <person name="Talamas J."/>
            <person name="Tchuinga P."/>
            <person name="Tenzing P."/>
            <person name="Tesfaye S."/>
            <person name="Theodore J."/>
            <person name="Thoulutsang Y."/>
            <person name="Topham K."/>
            <person name="Towey S."/>
            <person name="Tsamla T."/>
            <person name="Tsomo N."/>
            <person name="Vallee D."/>
            <person name="Vassiliev H."/>
            <person name="Venkataraman V."/>
            <person name="Vinson J."/>
            <person name="Vo A."/>
            <person name="Wade C."/>
            <person name="Wang S."/>
            <person name="Wangchuk T."/>
            <person name="Wangdi T."/>
            <person name="Whittaker C."/>
            <person name="Wilkinson J."/>
            <person name="Wu Y."/>
            <person name="Wyman D."/>
            <person name="Yadav S."/>
            <person name="Yang S."/>
            <person name="Yang X."/>
            <person name="Yeager S."/>
            <person name="Yee E."/>
            <person name="Young G."/>
            <person name="Zainoun J."/>
            <person name="Zembeck L."/>
            <person name="Zimmer A."/>
            <person name="Zody M."/>
            <person name="Lander E."/>
        </authorList>
    </citation>
    <scope>NUCLEOTIDE SEQUENCE [LARGE SCALE GENOMIC DNA]</scope>
</reference>
<dbReference type="Pfam" id="PF02815">
    <property type="entry name" value="MIR"/>
    <property type="match status" value="1"/>
</dbReference>
<keyword evidence="3" id="KW-1071">Ligand-gated ion channel</keyword>
<comment type="function">
    <text evidence="3">Receptor for inositol 1,4,5-trisphosphate, a second messenger that mediates the release of intracellular calcium.</text>
</comment>
<reference evidence="6" key="2">
    <citation type="submission" date="2025-08" db="UniProtKB">
        <authorList>
            <consortium name="Ensembl"/>
        </authorList>
    </citation>
    <scope>IDENTIFICATION</scope>
</reference>
<dbReference type="Gene3D" id="1.25.10.30">
    <property type="entry name" value="IP3 receptor type 1 binding core, RIH domain"/>
    <property type="match status" value="1"/>
</dbReference>
<dbReference type="PROSITE" id="PS50919">
    <property type="entry name" value="MIR"/>
    <property type="match status" value="2"/>
</dbReference>
<keyword evidence="2" id="KW-0677">Repeat</keyword>
<keyword evidence="3" id="KW-0675">Receptor</keyword>
<dbReference type="GO" id="GO:0005509">
    <property type="term" value="F:calcium ion binding"/>
    <property type="evidence" value="ECO:0007669"/>
    <property type="project" value="TreeGrafter"/>
</dbReference>
<keyword evidence="3" id="KW-0109">Calcium transport</keyword>
<name>H2YYV1_CIOSA</name>
<keyword evidence="3" id="KW-0813">Transport</keyword>
<dbReference type="InterPro" id="IPR036300">
    <property type="entry name" value="MIR_dom_sf"/>
</dbReference>
<dbReference type="Pfam" id="PF08709">
    <property type="entry name" value="Ins145_P3_rec"/>
    <property type="match status" value="1"/>
</dbReference>
<evidence type="ECO:0000256" key="4">
    <source>
        <dbReference type="SAM" id="MobiDB-lite"/>
    </source>
</evidence>
<feature type="region of interest" description="Disordered" evidence="4">
    <location>
        <begin position="903"/>
        <end position="924"/>
    </location>
</feature>
<dbReference type="Gene3D" id="2.80.10.50">
    <property type="match status" value="2"/>
</dbReference>
<dbReference type="GO" id="GO:0005789">
    <property type="term" value="C:endoplasmic reticulum membrane"/>
    <property type="evidence" value="ECO:0007669"/>
    <property type="project" value="UniProtKB-SubCell"/>
</dbReference>
<dbReference type="GO" id="GO:0030658">
    <property type="term" value="C:transport vesicle membrane"/>
    <property type="evidence" value="ECO:0007669"/>
    <property type="project" value="UniProtKB-SubCell"/>
</dbReference>
<dbReference type="GO" id="GO:0005220">
    <property type="term" value="F:inositol 1,4,5-trisphosphate-gated calcium channel activity"/>
    <property type="evidence" value="ECO:0007669"/>
    <property type="project" value="UniProtKB-UniRule"/>
</dbReference>
<evidence type="ECO:0000313" key="7">
    <source>
        <dbReference type="Proteomes" id="UP000007875"/>
    </source>
</evidence>
<evidence type="ECO:0000259" key="5">
    <source>
        <dbReference type="PROSITE" id="PS50919"/>
    </source>
</evidence>
<evidence type="ECO:0000256" key="2">
    <source>
        <dbReference type="ARBA" id="ARBA00022737"/>
    </source>
</evidence>
<keyword evidence="3" id="KW-0472">Membrane</keyword>
<dbReference type="GeneTree" id="ENSGT00940000167397"/>
<organism evidence="6 7">
    <name type="scientific">Ciona savignyi</name>
    <name type="common">Pacific transparent sea squirt</name>
    <dbReference type="NCBI Taxonomy" id="51511"/>
    <lineage>
        <taxon>Eukaryota</taxon>
        <taxon>Metazoa</taxon>
        <taxon>Chordata</taxon>
        <taxon>Tunicata</taxon>
        <taxon>Ascidiacea</taxon>
        <taxon>Phlebobranchia</taxon>
        <taxon>Cionidae</taxon>
        <taxon>Ciona</taxon>
    </lineage>
</organism>
<dbReference type="GO" id="GO:0016529">
    <property type="term" value="C:sarcoplasmic reticulum"/>
    <property type="evidence" value="ECO:0007669"/>
    <property type="project" value="TreeGrafter"/>
</dbReference>
<dbReference type="InterPro" id="IPR000493">
    <property type="entry name" value="InsP3_rcpt"/>
</dbReference>
<dbReference type="CDD" id="cd23277">
    <property type="entry name" value="beta-trefoil_MIR_ITPR"/>
    <property type="match status" value="1"/>
</dbReference>
<dbReference type="GO" id="GO:0070679">
    <property type="term" value="F:inositol 1,4,5 trisphosphate binding"/>
    <property type="evidence" value="ECO:0007669"/>
    <property type="project" value="UniProtKB-UniRule"/>
</dbReference>
<dbReference type="SUPFAM" id="SSF82109">
    <property type="entry name" value="MIR domain"/>
    <property type="match status" value="2"/>
</dbReference>
<dbReference type="GO" id="GO:0005886">
    <property type="term" value="C:plasma membrane"/>
    <property type="evidence" value="ECO:0007669"/>
    <property type="project" value="TreeGrafter"/>
</dbReference>
<feature type="domain" description="MIR" evidence="5">
    <location>
        <begin position="232"/>
        <end position="288"/>
    </location>
</feature>
<dbReference type="Proteomes" id="UP000007875">
    <property type="component" value="Unassembled WGS sequence"/>
</dbReference>
<dbReference type="Ensembl" id="ENSCSAVT00000010639.1">
    <property type="protein sequence ID" value="ENSCSAVP00000010512.1"/>
    <property type="gene ID" value="ENSCSAVG00000006185.1"/>
</dbReference>
<sequence>MHIGDVISLFAEGSGPNSVCGFISTLGLVDDRCVVQPDAGNLQNPPKKFRDCLFKICPMNRYNAQKQFWKTLKSGATRIADAVIMKRLQLNVLKESAGVEKDQNERENQKLLGQVVKYGSVVQLLHLKSNKYLTVNKRLPALLEKNAMRVSLDPDGNEGSWFYIQLFYKLRSTGDNVVIGDKVVIMPVNAGQPLHASKCELADNPGCKEVNSVSCNTSWKIVLFMTWEDDRKDVLKGGDVVRMFHAEQEKFLTCDEYRRSLHVFLRTTGRMSATSATSSKALWEIEVVQKDPCQGGAGHWNNLFRFKHLASGNYLAAKYGNPAGLQETQARRNKLALTISRMLGSYDSYPNKEITQLLGQHVLSFTLSPTNIHFFVPSLFSSIFELDPTSFTKSDALVPSNSYVRLKHLCTDTWVHSTMIPIDKEEDRPVMLKIGTCKYKEDKEAFAIVNVNVEEVRDLDFANDSSKVLADCAKDMETKQITVNERRFVIKLLEDLIFFVARQPRGAMDALDVMVVDPDRERQKLLREQNILKQVFKILQAPFKDSGDGALLHLDELRDKKNVHYQHMLKLCYRLLRHSTQDYRKNQEYIAKSFGLMQQQIGHDILAEDTITALLHNNRKLLEQHITGTEIETFVALVRKNREPRFLDYLADLCVTNKQAIPKTQELICRNILALKNKDILIETNYGDGKAVEKSIRHLAQSNILDDKTVLTYYRHQLDLFSKMCLDRQYLAINPISEELTIPIILKCMADTQLPYDLRASFVQLMLHMHVDKEPQEQVIPVQYARLWSGIPNQININDYDNDVGRHGFEKFVPTMQFVEEYLNSFVNNAWIFKNKKENKLTFEVVNLARHLIYFGFYSFADLLSLNRTLLQILDCVNGVPTNFRGVGNIGLLVSTMTLGGTLPPQSGGNETTPQNPSSPSIHMNSHDEYVLETKLKIIEILHFILDVRLDYRIWRACCPYSNGSSMRTMGDNGSYRHLQIRQLKAKGIFDGSLESSDLDLDEDGGRMFLRVLLNLVMHDYPPLVSGALQLLFRHFSQRQEVLGAFKNVQLLVTKDEHENYTEIKRNLDQLRLLVEKSELWVWKGKSQNTTSNPREMSTGSITETIAPVSSEGQPPQTQRKLLLWCHAQLEQIKLDQIEQNYHMINYNTIKEILRKLAGLCTDASSEKPCKEQQRLLRNMGAHGVVLDLLQISYERGTDEEMQRVMTQAHRFLQLFCKGNPQNQALLHKNLNLFMTPGVSDVDVARFHPLNLLVAAIFQDNVALCKEVTHGVIQHFVHCIESHGRRTEYLRFLQAIIKSEGKVHIRRCQDMVMAELVNTQAGEEVLLFYNDRASFTTFIKLMEDYARDCALQSQLQQTPDLDAEQSPLLYHIELCSTARFHTATEGKNVYTEIKCHSLLPLDDIVQVVTHESCIPEVKNAYVNFLNHCYVDTEVEMKEIYSSNHIWRLFDDFMEDMERVRSKEADDHIRKLQHYLATTVMDIITMFFSSPFS</sequence>
<evidence type="ECO:0000256" key="3">
    <source>
        <dbReference type="RuleBase" id="RU368044"/>
    </source>
</evidence>
<dbReference type="InterPro" id="IPR000699">
    <property type="entry name" value="RIH_dom"/>
</dbReference>
<dbReference type="PRINTS" id="PR00779">
    <property type="entry name" value="INSP3RECEPTR"/>
</dbReference>
<dbReference type="PANTHER" id="PTHR13715">
    <property type="entry name" value="RYANODINE RECEPTOR AND IP3 RECEPTOR"/>
    <property type="match status" value="1"/>
</dbReference>
<dbReference type="Pfam" id="PF01365">
    <property type="entry name" value="RYDR_ITPR"/>
    <property type="match status" value="2"/>
</dbReference>
<dbReference type="HOGENOM" id="CLU_000206_3_0_1"/>
<dbReference type="GO" id="GO:0051209">
    <property type="term" value="P:release of sequestered calcium ion into cytosol"/>
    <property type="evidence" value="ECO:0007669"/>
    <property type="project" value="UniProtKB-UniRule"/>
</dbReference>
<protein>
    <recommendedName>
        <fullName evidence="3">Inositol 1,4,5-trisphosphate receptor</fullName>
    </recommendedName>
</protein>
<comment type="subcellular location">
    <subcellularLocation>
        <location evidence="1">Cytoplasmic vesicle</location>
        <location evidence="1">Secretory vesicle membrane</location>
        <topology evidence="1">Multi-pass membrane protein</topology>
    </subcellularLocation>
    <subcellularLocation>
        <location evidence="3">Endoplasmic reticulum membrane</location>
        <topology evidence="3">Multi-pass membrane protein</topology>
    </subcellularLocation>
</comment>
<keyword evidence="3" id="KW-0406">Ion transport</keyword>
<keyword evidence="3" id="KW-0107">Calcium channel</keyword>
<dbReference type="InterPro" id="IPR035910">
    <property type="entry name" value="RyR/IP3R_RIH_dom_sf"/>
</dbReference>
<comment type="subunit">
    <text evidence="3">Homotetramer.</text>
</comment>
<evidence type="ECO:0000256" key="1">
    <source>
        <dbReference type="ARBA" id="ARBA00004638"/>
    </source>
</evidence>
<proteinExistence type="inferred from homology"/>
<reference evidence="6" key="3">
    <citation type="submission" date="2025-09" db="UniProtKB">
        <authorList>
            <consortium name="Ensembl"/>
        </authorList>
    </citation>
    <scope>IDENTIFICATION</scope>
</reference>
<dbReference type="InterPro" id="IPR014821">
    <property type="entry name" value="Ins145_P3_rcpt"/>
</dbReference>
<keyword evidence="3" id="KW-0106">Calcium</keyword>
<comment type="domain">
    <text evidence="3">The receptor contains a calcium channel in its C-terminal extremity. Its large N-terminal cytoplasmic region has the ligand-binding site in the N-terminus and modulatory sites in the middle portion immediately upstream of the channel region.</text>
</comment>
<dbReference type="SUPFAM" id="SSF100909">
    <property type="entry name" value="IP3 receptor type 1 binding core, domain 2"/>
    <property type="match status" value="2"/>
</dbReference>
<dbReference type="InterPro" id="IPR016093">
    <property type="entry name" value="MIR_motif"/>
</dbReference>
<evidence type="ECO:0000313" key="6">
    <source>
        <dbReference type="Ensembl" id="ENSCSAVP00000010512.1"/>
    </source>
</evidence>
<dbReference type="GO" id="GO:0030667">
    <property type="term" value="C:secretory granule membrane"/>
    <property type="evidence" value="ECO:0007669"/>
    <property type="project" value="TreeGrafter"/>
</dbReference>
<feature type="domain" description="MIR" evidence="5">
    <location>
        <begin position="113"/>
        <end position="167"/>
    </location>
</feature>
<dbReference type="SMART" id="SM00472">
    <property type="entry name" value="MIR"/>
    <property type="match status" value="4"/>
</dbReference>
<dbReference type="InterPro" id="IPR015925">
    <property type="entry name" value="Ryanodine_IP3_receptor"/>
</dbReference>
<comment type="similarity">
    <text evidence="3">Belongs to the InsP3 receptor family.</text>
</comment>
<dbReference type="GO" id="GO:0035091">
    <property type="term" value="F:phosphatidylinositol binding"/>
    <property type="evidence" value="ECO:0007669"/>
    <property type="project" value="TreeGrafter"/>
</dbReference>
<keyword evidence="3" id="KW-0407">Ion channel</keyword>
<accession>H2YYV1</accession>